<comment type="function">
    <text evidence="11">Recruits TFIIH to the initiation complex and stimulates the RNA polymerase II C-terminal domain kinase and DNA-dependent ATPase activities of TFIIH. Both TFIIH and TFIIE are required for promoter clearance by RNA polymerase.</text>
</comment>
<dbReference type="Pfam" id="PF02002">
    <property type="entry name" value="TFIIE_alpha"/>
    <property type="match status" value="1"/>
</dbReference>
<evidence type="ECO:0000256" key="6">
    <source>
        <dbReference type="ARBA" id="ARBA00022833"/>
    </source>
</evidence>
<keyword evidence="6" id="KW-0862">Zinc</keyword>
<feature type="domain" description="HTH TFE/IIEalpha-type" evidence="15">
    <location>
        <begin position="14"/>
        <end position="104"/>
    </location>
</feature>
<keyword evidence="5" id="KW-0863">Zinc-finger</keyword>
<reference evidence="16" key="1">
    <citation type="submission" date="2019-09" db="EMBL/GenBank/DDBJ databases">
        <title>Bird 10,000 Genomes (B10K) Project - Family phase.</title>
        <authorList>
            <person name="Zhang G."/>
        </authorList>
    </citation>
    <scope>NUCLEOTIDE SEQUENCE</scope>
    <source>
        <strain evidence="16">B10K-IZCAS-20218</strain>
        <tissue evidence="16">Blood</tissue>
    </source>
</reference>
<feature type="non-terminal residue" evidence="16">
    <location>
        <position position="426"/>
    </location>
</feature>
<keyword evidence="9" id="KW-0804">Transcription</keyword>
<evidence type="ECO:0000256" key="10">
    <source>
        <dbReference type="ARBA" id="ARBA00023242"/>
    </source>
</evidence>
<evidence type="ECO:0000256" key="5">
    <source>
        <dbReference type="ARBA" id="ARBA00022771"/>
    </source>
</evidence>
<proteinExistence type="inferred from homology"/>
<keyword evidence="10" id="KW-0539">Nucleus</keyword>
<evidence type="ECO:0000256" key="14">
    <source>
        <dbReference type="ARBA" id="ARBA00080958"/>
    </source>
</evidence>
<accession>A0A851TZM7</accession>
<comment type="similarity">
    <text evidence="2">Belongs to the TFIIE alpha subunit family.</text>
</comment>
<keyword evidence="4" id="KW-0479">Metal-binding</keyword>
<keyword evidence="3" id="KW-0597">Phosphoprotein</keyword>
<dbReference type="GO" id="GO:0008270">
    <property type="term" value="F:zinc ion binding"/>
    <property type="evidence" value="ECO:0007669"/>
    <property type="project" value="UniProtKB-KW"/>
</dbReference>
<comment type="caution">
    <text evidence="16">The sequence shown here is derived from an EMBL/GenBank/DDBJ whole genome shotgun (WGS) entry which is preliminary data.</text>
</comment>
<evidence type="ECO:0000256" key="4">
    <source>
        <dbReference type="ARBA" id="ARBA00022723"/>
    </source>
</evidence>
<feature type="non-terminal residue" evidence="16">
    <location>
        <position position="1"/>
    </location>
</feature>
<evidence type="ECO:0000256" key="1">
    <source>
        <dbReference type="ARBA" id="ARBA00004123"/>
    </source>
</evidence>
<dbReference type="PROSITE" id="PS51344">
    <property type="entry name" value="HTH_TFE_IIE"/>
    <property type="match status" value="1"/>
</dbReference>
<dbReference type="SMART" id="SM00531">
    <property type="entry name" value="TFIIE"/>
    <property type="match status" value="1"/>
</dbReference>
<evidence type="ECO:0000256" key="13">
    <source>
        <dbReference type="ARBA" id="ARBA00073913"/>
    </source>
</evidence>
<dbReference type="PANTHER" id="PTHR13097:SF10">
    <property type="entry name" value="HTH TFE_IIEALPHA-TYPE DOMAIN-CONTAINING PROTEIN"/>
    <property type="match status" value="1"/>
</dbReference>
<comment type="subcellular location">
    <subcellularLocation>
        <location evidence="1">Nucleus</location>
    </subcellularLocation>
</comment>
<dbReference type="FunFam" id="3.30.40.10:FF:000087">
    <property type="entry name" value="General transcription factor IIE subunit 1"/>
    <property type="match status" value="1"/>
</dbReference>
<evidence type="ECO:0000256" key="2">
    <source>
        <dbReference type="ARBA" id="ARBA00008947"/>
    </source>
</evidence>
<evidence type="ECO:0000256" key="8">
    <source>
        <dbReference type="ARBA" id="ARBA00023015"/>
    </source>
</evidence>
<dbReference type="InterPro" id="IPR013083">
    <property type="entry name" value="Znf_RING/FYVE/PHD"/>
</dbReference>
<keyword evidence="17" id="KW-1185">Reference proteome</keyword>
<gene>
    <name evidence="16" type="primary">Gtf2e1_1</name>
    <name evidence="16" type="ORF">ELAFOR_R02060</name>
</gene>
<name>A0A851TZM7_9PASS</name>
<evidence type="ECO:0000256" key="11">
    <source>
        <dbReference type="ARBA" id="ARBA00025581"/>
    </source>
</evidence>
<dbReference type="EMBL" id="WBNG01000094">
    <property type="protein sequence ID" value="NXD22074.1"/>
    <property type="molecule type" value="Genomic_DNA"/>
</dbReference>
<evidence type="ECO:0000256" key="9">
    <source>
        <dbReference type="ARBA" id="ARBA00023163"/>
    </source>
</evidence>
<dbReference type="AlphaFoldDB" id="A0A851TZM7"/>
<keyword evidence="8" id="KW-0805">Transcription regulation</keyword>
<dbReference type="GO" id="GO:0006367">
    <property type="term" value="P:transcription initiation at RNA polymerase II promoter"/>
    <property type="evidence" value="ECO:0007669"/>
    <property type="project" value="InterPro"/>
</dbReference>
<sequence length="426" mass="48378">MEEQKISSEVPAALKRLAKYIVHGFYGVECSLAMDVLIHYPCVKEGDLLQLLKYDRRQLRAVLNMLKADKLVKLRMRVETGPDGKSTRHNYYYINYKVLVDVVKYKLDHVRQKIEADERDSTTRSSFKCPSCCSTYTDLEANQLFDAFTETFRCTYCNTEVEEDGSAFPKHDARTLLAKFNEQIEPVFVLLRETEDIVLPYDLLEPHPTEIPELSESFDLKLGSSVLESCSRPEKWAHRSSTFGLMYNQNLTIDMQDSKHEKKRREKSTEKQPLWLSQSTVEGAAAATNNSVGKFRVKASEKTEENVKDTVTDNEIIKTLLVHESKSSSSTDQVPIVKNKLHRTHSGNSEFEEEAKHSGGAGMEVAGSNFNQEEELETLGPILMVAGQPCSYGKVSENPELVSLMTNEERDAYIKVGQELFQSVFE</sequence>
<evidence type="ECO:0000313" key="16">
    <source>
        <dbReference type="EMBL" id="NXD22074.1"/>
    </source>
</evidence>
<evidence type="ECO:0000313" key="17">
    <source>
        <dbReference type="Proteomes" id="UP000623542"/>
    </source>
</evidence>
<dbReference type="Gene3D" id="6.10.140.1250">
    <property type="match status" value="1"/>
</dbReference>
<dbReference type="SUPFAM" id="SSF57783">
    <property type="entry name" value="Zinc beta-ribbon"/>
    <property type="match status" value="1"/>
</dbReference>
<organism evidence="16 17">
    <name type="scientific">Elachura formosa</name>
    <name type="common">spotted wren-babbler</name>
    <dbReference type="NCBI Taxonomy" id="1463973"/>
    <lineage>
        <taxon>Eukaryota</taxon>
        <taxon>Metazoa</taxon>
        <taxon>Chordata</taxon>
        <taxon>Craniata</taxon>
        <taxon>Vertebrata</taxon>
        <taxon>Euteleostomi</taxon>
        <taxon>Archelosauria</taxon>
        <taxon>Archosauria</taxon>
        <taxon>Dinosauria</taxon>
        <taxon>Saurischia</taxon>
        <taxon>Theropoda</taxon>
        <taxon>Coelurosauria</taxon>
        <taxon>Aves</taxon>
        <taxon>Neognathae</taxon>
        <taxon>Neoaves</taxon>
        <taxon>Telluraves</taxon>
        <taxon>Australaves</taxon>
        <taxon>Passeriformes</taxon>
        <taxon>Elachuridae</taxon>
        <taxon>Elachura</taxon>
    </lineage>
</organism>
<evidence type="ECO:0000256" key="12">
    <source>
        <dbReference type="ARBA" id="ARBA00065242"/>
    </source>
</evidence>
<dbReference type="InterPro" id="IPR002853">
    <property type="entry name" value="TFIIE_asu"/>
</dbReference>
<dbReference type="InterPro" id="IPR024550">
    <property type="entry name" value="TFIIEa/SarR/Rpc3_HTH_dom"/>
</dbReference>
<dbReference type="InterPro" id="IPR017919">
    <property type="entry name" value="TFIIE/TFIIEa_HTH"/>
</dbReference>
<comment type="subunit">
    <text evidence="12">Tetramer of two alpha and two beta chains. Interacts with TAF6/TAFII80. Interacts with ATF7IP. Interacts with SND1. Part of TBP-based Pol II pre-initiation complex (PIC), in which Pol II core assembles with general transcription factors and other specific initiation factors including GTF2E1, GTF2E2, GTF2F1, GTF2F2, TCEA1, ERCC2, ERCC3, GTF2H2, GTF2H3, GTF2H4, GTF2H5, GTF2A1, GTF2A2, GTF2B and TBP; this large multi-subunit PIC complex mediates DNA unwinding and targets Pol II core to the transcription start site where the first phosphodiester bond forms.</text>
</comment>
<dbReference type="OrthoDB" id="361102at2759"/>
<dbReference type="InterPro" id="IPR039997">
    <property type="entry name" value="TFE"/>
</dbReference>
<keyword evidence="7" id="KW-0007">Acetylation</keyword>
<protein>
    <recommendedName>
        <fullName evidence="13">General transcription factor IIE subunit 1</fullName>
    </recommendedName>
    <alternativeName>
        <fullName evidence="14">Transcription initiation factor IIE subunit alpha</fullName>
    </alternativeName>
</protein>
<evidence type="ECO:0000256" key="7">
    <source>
        <dbReference type="ARBA" id="ARBA00022990"/>
    </source>
</evidence>
<evidence type="ECO:0000256" key="3">
    <source>
        <dbReference type="ARBA" id="ARBA00022553"/>
    </source>
</evidence>
<dbReference type="Gene3D" id="3.30.40.10">
    <property type="entry name" value="Zinc/RING finger domain, C3HC4 (zinc finger)"/>
    <property type="match status" value="1"/>
</dbReference>
<dbReference type="Proteomes" id="UP000623542">
    <property type="component" value="Unassembled WGS sequence"/>
</dbReference>
<dbReference type="InterPro" id="IPR021600">
    <property type="entry name" value="TFIIE_asu_C"/>
</dbReference>
<evidence type="ECO:0000259" key="15">
    <source>
        <dbReference type="PROSITE" id="PS51344"/>
    </source>
</evidence>
<dbReference type="PANTHER" id="PTHR13097">
    <property type="entry name" value="TRANSCRIPTION INITIATION FACTOR IIE, ALPHA SUBUNIT"/>
    <property type="match status" value="1"/>
</dbReference>
<dbReference type="Pfam" id="PF11521">
    <property type="entry name" value="TFIIE-A_C"/>
    <property type="match status" value="1"/>
</dbReference>
<dbReference type="GO" id="GO:0005673">
    <property type="term" value="C:transcription factor TFIIE complex"/>
    <property type="evidence" value="ECO:0007669"/>
    <property type="project" value="TreeGrafter"/>
</dbReference>